<name>A0A8S9YDN4_9TREM</name>
<evidence type="ECO:0000313" key="3">
    <source>
        <dbReference type="Proteomes" id="UP000822476"/>
    </source>
</evidence>
<evidence type="ECO:0008006" key="4">
    <source>
        <dbReference type="Google" id="ProtNLM"/>
    </source>
</evidence>
<feature type="chain" id="PRO_5035775582" description="Secreted protein" evidence="1">
    <location>
        <begin position="20"/>
        <end position="145"/>
    </location>
</feature>
<protein>
    <recommendedName>
        <fullName evidence="4">Secreted protein</fullName>
    </recommendedName>
</protein>
<organism evidence="2 3">
    <name type="scientific">Paragonimus skrjabini miyazakii</name>
    <dbReference type="NCBI Taxonomy" id="59628"/>
    <lineage>
        <taxon>Eukaryota</taxon>
        <taxon>Metazoa</taxon>
        <taxon>Spiralia</taxon>
        <taxon>Lophotrochozoa</taxon>
        <taxon>Platyhelminthes</taxon>
        <taxon>Trematoda</taxon>
        <taxon>Digenea</taxon>
        <taxon>Plagiorchiida</taxon>
        <taxon>Troglotremata</taxon>
        <taxon>Troglotrematidae</taxon>
        <taxon>Paragonimus</taxon>
    </lineage>
</organism>
<dbReference type="AlphaFoldDB" id="A0A8S9YDN4"/>
<dbReference type="EMBL" id="JTDE01009598">
    <property type="protein sequence ID" value="KAF7234446.1"/>
    <property type="molecule type" value="Genomic_DNA"/>
</dbReference>
<evidence type="ECO:0000256" key="1">
    <source>
        <dbReference type="SAM" id="SignalP"/>
    </source>
</evidence>
<dbReference type="Proteomes" id="UP000822476">
    <property type="component" value="Unassembled WGS sequence"/>
</dbReference>
<reference evidence="2" key="1">
    <citation type="submission" date="2019-07" db="EMBL/GenBank/DDBJ databases">
        <title>Annotation for the trematode Paragonimus miyazaki's.</title>
        <authorList>
            <person name="Choi Y.-J."/>
        </authorList>
    </citation>
    <scope>NUCLEOTIDE SEQUENCE</scope>
    <source>
        <strain evidence="2">Japan</strain>
    </source>
</reference>
<proteinExistence type="predicted"/>
<dbReference type="OrthoDB" id="6299693at2759"/>
<evidence type="ECO:0000313" key="2">
    <source>
        <dbReference type="EMBL" id="KAF7234446.1"/>
    </source>
</evidence>
<comment type="caution">
    <text evidence="2">The sequence shown here is derived from an EMBL/GenBank/DDBJ whole genome shotgun (WGS) entry which is preliminary data.</text>
</comment>
<keyword evidence="1" id="KW-0732">Signal</keyword>
<accession>A0A8S9YDN4</accession>
<feature type="non-terminal residue" evidence="2">
    <location>
        <position position="1"/>
    </location>
</feature>
<feature type="signal peptide" evidence="1">
    <location>
        <begin position="1"/>
        <end position="19"/>
    </location>
</feature>
<gene>
    <name evidence="2" type="ORF">EG68_11977</name>
</gene>
<keyword evidence="3" id="KW-1185">Reference proteome</keyword>
<sequence length="145" mass="16164">MSNSVFVWILVLGYLSVECSEHNAPAFHVRNSPSHNALLVEILQPEGSPSDCEWIVQLNITQLNGWSKTHLLSAPGVHLLTYSTSEMSQQLSACFTTSGIDCASEKSHITRKPDEAYTKIYPTQFDTSSSDRTIKLHWELPRSAT</sequence>